<dbReference type="EMBL" id="JBFXLQ010000009">
    <property type="protein sequence ID" value="KAL2869483.1"/>
    <property type="molecule type" value="Genomic_DNA"/>
</dbReference>
<dbReference type="Proteomes" id="UP001610432">
    <property type="component" value="Unassembled WGS sequence"/>
</dbReference>
<dbReference type="RefSeq" id="XP_070888462.1">
    <property type="nucleotide sequence ID" value="XM_071027520.1"/>
</dbReference>
<keyword evidence="2" id="KW-1185">Reference proteome</keyword>
<comment type="caution">
    <text evidence="1">The sequence shown here is derived from an EMBL/GenBank/DDBJ whole genome shotgun (WGS) entry which is preliminary data.</text>
</comment>
<accession>A0ABR4LY57</accession>
<gene>
    <name evidence="1" type="ORF">BJX67DRAFT_332208</name>
</gene>
<proteinExistence type="predicted"/>
<evidence type="ECO:0000313" key="2">
    <source>
        <dbReference type="Proteomes" id="UP001610432"/>
    </source>
</evidence>
<organism evidence="1 2">
    <name type="scientific">Aspergillus lucknowensis</name>
    <dbReference type="NCBI Taxonomy" id="176173"/>
    <lineage>
        <taxon>Eukaryota</taxon>
        <taxon>Fungi</taxon>
        <taxon>Dikarya</taxon>
        <taxon>Ascomycota</taxon>
        <taxon>Pezizomycotina</taxon>
        <taxon>Eurotiomycetes</taxon>
        <taxon>Eurotiomycetidae</taxon>
        <taxon>Eurotiales</taxon>
        <taxon>Aspergillaceae</taxon>
        <taxon>Aspergillus</taxon>
        <taxon>Aspergillus subgen. Nidulantes</taxon>
    </lineage>
</organism>
<name>A0ABR4LY57_9EURO</name>
<reference evidence="1 2" key="1">
    <citation type="submission" date="2024-07" db="EMBL/GenBank/DDBJ databases">
        <title>Section-level genome sequencing and comparative genomics of Aspergillus sections Usti and Cavernicolus.</title>
        <authorList>
            <consortium name="Lawrence Berkeley National Laboratory"/>
            <person name="Nybo J.L."/>
            <person name="Vesth T.C."/>
            <person name="Theobald S."/>
            <person name="Frisvad J.C."/>
            <person name="Larsen T.O."/>
            <person name="Kjaerboelling I."/>
            <person name="Rothschild-Mancinelli K."/>
            <person name="Lyhne E.K."/>
            <person name="Kogle M.E."/>
            <person name="Barry K."/>
            <person name="Clum A."/>
            <person name="Na H."/>
            <person name="Ledsgaard L."/>
            <person name="Lin J."/>
            <person name="Lipzen A."/>
            <person name="Kuo A."/>
            <person name="Riley R."/>
            <person name="Mondo S."/>
            <person name="Labutti K."/>
            <person name="Haridas S."/>
            <person name="Pangalinan J."/>
            <person name="Salamov A.A."/>
            <person name="Simmons B.A."/>
            <person name="Magnuson J.K."/>
            <person name="Chen J."/>
            <person name="Drula E."/>
            <person name="Henrissat B."/>
            <person name="Wiebenga A."/>
            <person name="Lubbers R.J."/>
            <person name="Gomes A.C."/>
            <person name="Macurrencykelacurrency M.R."/>
            <person name="Stajich J."/>
            <person name="Grigoriev I.V."/>
            <person name="Mortensen U.H."/>
            <person name="De Vries R.P."/>
            <person name="Baker S.E."/>
            <person name="Andersen M.R."/>
        </authorList>
    </citation>
    <scope>NUCLEOTIDE SEQUENCE [LARGE SCALE GENOMIC DNA]</scope>
    <source>
        <strain evidence="1 2">CBS 449.75</strain>
    </source>
</reference>
<evidence type="ECO:0000313" key="1">
    <source>
        <dbReference type="EMBL" id="KAL2869483.1"/>
    </source>
</evidence>
<dbReference type="GeneID" id="98142592"/>
<sequence>MHMHVTPDNLFLDAVLRHATQQYARFPGRSNNPPPRLALQHLERLGVAPAFHSDKDRIPLYQEVLIGPQHPYYRLPQLRDLVALETQARFDTDAEGLRRELTIPSTIEKLSMAWSDATDFAFDKLCAVTRNLKQLSLQIPAAASLIGPGLHSRIFSVRAQFNDQLEHVDLYQGEFSAGKEVPDFDNNIMLCPPLPEFKRLLHLSIILYFLVGHACDHPSPFKLRSHLPPNLESLGLYTDNATNAMRFIADLDAELQNLIIRSAERHTLCSVYLDGRQIEREAADEYGVKLRDSELYYFFYGGAYTRVGDILALWFRRLHDGLKRRARVVIPRGMVVHDVQGEMVPQQEFAQRALKRARLMS</sequence>
<protein>
    <submittedName>
        <fullName evidence="1">Uncharacterized protein</fullName>
    </submittedName>
</protein>